<dbReference type="SUPFAM" id="SSF140931">
    <property type="entry name" value="Fic-like"/>
    <property type="match status" value="1"/>
</dbReference>
<dbReference type="InterPro" id="IPR036597">
    <property type="entry name" value="Fido-like_dom_sf"/>
</dbReference>
<feature type="domain" description="Fido" evidence="1">
    <location>
        <begin position="93"/>
        <end position="236"/>
    </location>
</feature>
<name>A0ABR7IDU7_9FIRM</name>
<proteinExistence type="predicted"/>
<gene>
    <name evidence="2" type="ORF">H8Z76_13350</name>
</gene>
<keyword evidence="3" id="KW-1185">Reference proteome</keyword>
<dbReference type="PANTHER" id="PTHR13504:SF38">
    <property type="entry name" value="FIDO DOMAIN-CONTAINING PROTEIN"/>
    <property type="match status" value="1"/>
</dbReference>
<organism evidence="2 3">
    <name type="scientific">Roseburia yibonii</name>
    <dbReference type="NCBI Taxonomy" id="2763063"/>
    <lineage>
        <taxon>Bacteria</taxon>
        <taxon>Bacillati</taxon>
        <taxon>Bacillota</taxon>
        <taxon>Clostridia</taxon>
        <taxon>Lachnospirales</taxon>
        <taxon>Lachnospiraceae</taxon>
        <taxon>Roseburia</taxon>
    </lineage>
</organism>
<dbReference type="InterPro" id="IPR040198">
    <property type="entry name" value="Fido_containing"/>
</dbReference>
<dbReference type="Proteomes" id="UP000621540">
    <property type="component" value="Unassembled WGS sequence"/>
</dbReference>
<sequence length="279" mass="32734">MHENYQDIIKKWREKRIQTREDYIQSLSSYSIVFAYNSGVIENPEVTYHNTREIFENGKVVNFTGDLRTLYEIENQKKCYEFILDKISDKAPISRELILQIHKKLTQGTYDENRWNKGERPGTFKVHDYCVADGQGALPDEVPGEIDELCEELVDIPDKGDNIFKAAAYIHCKFENIHPFADGNGRVGRTLMNYFLMTHNYPPLIVYNATKDKYYAALGHYDKTGDVSKFVDYMKDSMEQTWEIKPTQENKLENLIDRSGETEQQKDIRLDRFDQNLER</sequence>
<accession>A0ABR7IDU7</accession>
<dbReference type="PANTHER" id="PTHR13504">
    <property type="entry name" value="FIDO DOMAIN-CONTAINING PROTEIN DDB_G0283145"/>
    <property type="match status" value="1"/>
</dbReference>
<dbReference type="InterPro" id="IPR003812">
    <property type="entry name" value="Fido"/>
</dbReference>
<dbReference type="EMBL" id="JACOQH010000016">
    <property type="protein sequence ID" value="MBC5754969.1"/>
    <property type="molecule type" value="Genomic_DNA"/>
</dbReference>
<evidence type="ECO:0000313" key="2">
    <source>
        <dbReference type="EMBL" id="MBC5754969.1"/>
    </source>
</evidence>
<evidence type="ECO:0000259" key="1">
    <source>
        <dbReference type="PROSITE" id="PS51459"/>
    </source>
</evidence>
<evidence type="ECO:0000313" key="3">
    <source>
        <dbReference type="Proteomes" id="UP000621540"/>
    </source>
</evidence>
<dbReference type="Gene3D" id="1.10.3290.10">
    <property type="entry name" value="Fido-like domain"/>
    <property type="match status" value="1"/>
</dbReference>
<protein>
    <submittedName>
        <fullName evidence="2">Fic family protein</fullName>
    </submittedName>
</protein>
<dbReference type="RefSeq" id="WP_186982829.1">
    <property type="nucleotide sequence ID" value="NZ_JACOQH010000016.1"/>
</dbReference>
<comment type="caution">
    <text evidence="2">The sequence shown here is derived from an EMBL/GenBank/DDBJ whole genome shotgun (WGS) entry which is preliminary data.</text>
</comment>
<reference evidence="2 3" key="1">
    <citation type="submission" date="2020-08" db="EMBL/GenBank/DDBJ databases">
        <title>Genome public.</title>
        <authorList>
            <person name="Liu C."/>
            <person name="Sun Q."/>
        </authorList>
    </citation>
    <scope>NUCLEOTIDE SEQUENCE [LARGE SCALE GENOMIC DNA]</scope>
    <source>
        <strain evidence="2 3">BX0805</strain>
    </source>
</reference>
<dbReference type="PROSITE" id="PS51459">
    <property type="entry name" value="FIDO"/>
    <property type="match status" value="1"/>
</dbReference>
<dbReference type="Pfam" id="PF02661">
    <property type="entry name" value="Fic"/>
    <property type="match status" value="1"/>
</dbReference>